<comment type="similarity">
    <text evidence="2">Belongs to the CitM (TC 2.A.11) transporter family.</text>
</comment>
<feature type="transmembrane region" description="Helical" evidence="8">
    <location>
        <begin position="59"/>
        <end position="85"/>
    </location>
</feature>
<evidence type="ECO:0000256" key="5">
    <source>
        <dbReference type="ARBA" id="ARBA00022692"/>
    </source>
</evidence>
<dbReference type="AlphaFoldDB" id="F7YW44"/>
<dbReference type="eggNOG" id="COG1055">
    <property type="taxonomic scope" value="Bacteria"/>
</dbReference>
<evidence type="ECO:0000259" key="9">
    <source>
        <dbReference type="Pfam" id="PF03600"/>
    </source>
</evidence>
<evidence type="ECO:0000256" key="6">
    <source>
        <dbReference type="ARBA" id="ARBA00022989"/>
    </source>
</evidence>
<reference evidence="10 11" key="1">
    <citation type="submission" date="2010-11" db="EMBL/GenBank/DDBJ databases">
        <title>The complete genome of Thermotoga thermarum DSM 5069.</title>
        <authorList>
            <consortium name="US DOE Joint Genome Institute (JGI-PGF)"/>
            <person name="Lucas S."/>
            <person name="Copeland A."/>
            <person name="Lapidus A."/>
            <person name="Bruce D."/>
            <person name="Goodwin L."/>
            <person name="Pitluck S."/>
            <person name="Kyrpides N."/>
            <person name="Mavromatis K."/>
            <person name="Ivanova N."/>
            <person name="Zeytun A."/>
            <person name="Brettin T."/>
            <person name="Detter J.C."/>
            <person name="Tapia R."/>
            <person name="Han C."/>
            <person name="Land M."/>
            <person name="Hauser L."/>
            <person name="Markowitz V."/>
            <person name="Cheng J.-F."/>
            <person name="Hugenholtz P."/>
            <person name="Woyke T."/>
            <person name="Wu D."/>
            <person name="Spring S."/>
            <person name="Schroeder M."/>
            <person name="Brambilla E."/>
            <person name="Klenk H.-P."/>
            <person name="Eisen J.A."/>
        </authorList>
    </citation>
    <scope>NUCLEOTIDE SEQUENCE [LARGE SCALE GENOMIC DNA]</scope>
    <source>
        <strain evidence="10 11">DSM 5069</strain>
    </source>
</reference>
<evidence type="ECO:0000313" key="11">
    <source>
        <dbReference type="Proteomes" id="UP000006804"/>
    </source>
</evidence>
<keyword evidence="11" id="KW-1185">Reference proteome</keyword>
<dbReference type="InterPro" id="IPR051475">
    <property type="entry name" value="Diverse_Ion_Transporter"/>
</dbReference>
<dbReference type="PANTHER" id="PTHR43568">
    <property type="entry name" value="P PROTEIN"/>
    <property type="match status" value="1"/>
</dbReference>
<keyword evidence="7 8" id="KW-0472">Membrane</keyword>
<evidence type="ECO:0000256" key="2">
    <source>
        <dbReference type="ARBA" id="ARBA00009843"/>
    </source>
</evidence>
<evidence type="ECO:0000256" key="4">
    <source>
        <dbReference type="ARBA" id="ARBA00022475"/>
    </source>
</evidence>
<dbReference type="RefSeq" id="WP_013931756.1">
    <property type="nucleotide sequence ID" value="NC_015707.1"/>
</dbReference>
<protein>
    <submittedName>
        <fullName evidence="10">Possible tyrosine transporter P-protein</fullName>
    </submittedName>
</protein>
<feature type="transmembrane region" description="Helical" evidence="8">
    <location>
        <begin position="97"/>
        <end position="125"/>
    </location>
</feature>
<dbReference type="KEGG" id="tta:Theth_0438"/>
<accession>F7YW44</accession>
<keyword evidence="3" id="KW-0813">Transport</keyword>
<feature type="transmembrane region" description="Helical" evidence="8">
    <location>
        <begin position="275"/>
        <end position="293"/>
    </location>
</feature>
<dbReference type="STRING" id="688269.Theth_0438"/>
<feature type="transmembrane region" description="Helical" evidence="8">
    <location>
        <begin position="355"/>
        <end position="381"/>
    </location>
</feature>
<sequence length="424" mass="45781">MIVSIVVLTAFVITYYFMLNEKYKTSVMAMLVALSLAATGMVSEISIENLPKIIDFNTLGLLVGMMIMVGLLKRTGFFHFVSVYAIRAGKGDLKKTLILIVLSVALLSAFLDNVTTLLVFAPILFSISDVAGLDPTQLITMGILSSNIGGVSTLIGDPPNILIGSASKLSFLSFMSHLAPIAVVVLILMLVRTVRNTQESEEIKQNLRKFASVDPKSVITDPKKMKYIVTVFALVIFCFSIHTIVKVELSLVAMLGAVITLAITGEDFEEAAKEIEWNTIFFLIGLFILTYSLKQVGLTDAVAKALIRLTYPPIILSMLIWLAGFGAMFLGAVPATTIMIPIVKSMINSGLPTTTWWALALGVGLGANGSPIGAAANMVGLGLLKKFSGKTISFPTFFKKNISFTLISLTIATCYILLMLLVGW</sequence>
<dbReference type="OrthoDB" id="9765532at2"/>
<evidence type="ECO:0000313" key="10">
    <source>
        <dbReference type="EMBL" id="AEH50533.1"/>
    </source>
</evidence>
<dbReference type="PRINTS" id="PR00758">
    <property type="entry name" value="ARSENICPUMP"/>
</dbReference>
<dbReference type="Pfam" id="PF03600">
    <property type="entry name" value="CitMHS"/>
    <property type="match status" value="1"/>
</dbReference>
<evidence type="ECO:0000256" key="8">
    <source>
        <dbReference type="SAM" id="Phobius"/>
    </source>
</evidence>
<dbReference type="EMBL" id="CP002351">
    <property type="protein sequence ID" value="AEH50533.1"/>
    <property type="molecule type" value="Genomic_DNA"/>
</dbReference>
<dbReference type="Proteomes" id="UP000006804">
    <property type="component" value="Chromosome"/>
</dbReference>
<name>F7YW44_9THEM</name>
<keyword evidence="4" id="KW-1003">Cell membrane</keyword>
<gene>
    <name evidence="10" type="ORF">Theth_0438</name>
</gene>
<dbReference type="PANTHER" id="PTHR43568:SF1">
    <property type="entry name" value="P PROTEIN"/>
    <property type="match status" value="1"/>
</dbReference>
<feature type="domain" description="Citrate transporter-like" evidence="9">
    <location>
        <begin position="17"/>
        <end position="362"/>
    </location>
</feature>
<feature type="transmembrane region" description="Helical" evidence="8">
    <location>
        <begin position="227"/>
        <end position="245"/>
    </location>
</feature>
<keyword evidence="5 8" id="KW-0812">Transmembrane</keyword>
<feature type="transmembrane region" description="Helical" evidence="8">
    <location>
        <begin position="402"/>
        <end position="422"/>
    </location>
</feature>
<dbReference type="GO" id="GO:0015105">
    <property type="term" value="F:arsenite transmembrane transporter activity"/>
    <property type="evidence" value="ECO:0007669"/>
    <property type="project" value="InterPro"/>
</dbReference>
<dbReference type="PATRIC" id="fig|688269.3.peg.448"/>
<keyword evidence="6 8" id="KW-1133">Transmembrane helix</keyword>
<organism evidence="10 11">
    <name type="scientific">Pseudothermotoga thermarum DSM 5069</name>
    <dbReference type="NCBI Taxonomy" id="688269"/>
    <lineage>
        <taxon>Bacteria</taxon>
        <taxon>Thermotogati</taxon>
        <taxon>Thermotogota</taxon>
        <taxon>Thermotogae</taxon>
        <taxon>Thermotogales</taxon>
        <taxon>Thermotogaceae</taxon>
        <taxon>Pseudothermotoga</taxon>
    </lineage>
</organism>
<dbReference type="InterPro" id="IPR004680">
    <property type="entry name" value="Cit_transptr-like_dom"/>
</dbReference>
<dbReference type="HOGENOM" id="CLU_011920_4_0_0"/>
<feature type="transmembrane region" description="Helical" evidence="8">
    <location>
        <begin position="169"/>
        <end position="191"/>
    </location>
</feature>
<proteinExistence type="inferred from homology"/>
<comment type="subcellular location">
    <subcellularLocation>
        <location evidence="1">Cell membrane</location>
        <topology evidence="1">Multi-pass membrane protein</topology>
    </subcellularLocation>
</comment>
<evidence type="ECO:0000256" key="3">
    <source>
        <dbReference type="ARBA" id="ARBA00022448"/>
    </source>
</evidence>
<dbReference type="GO" id="GO:0005886">
    <property type="term" value="C:plasma membrane"/>
    <property type="evidence" value="ECO:0007669"/>
    <property type="project" value="UniProtKB-SubCell"/>
</dbReference>
<evidence type="ECO:0000256" key="7">
    <source>
        <dbReference type="ARBA" id="ARBA00023136"/>
    </source>
</evidence>
<feature type="transmembrane region" description="Helical" evidence="8">
    <location>
        <begin position="314"/>
        <end position="343"/>
    </location>
</feature>
<dbReference type="InterPro" id="IPR000802">
    <property type="entry name" value="Arsenical_pump_ArsB"/>
</dbReference>
<evidence type="ECO:0000256" key="1">
    <source>
        <dbReference type="ARBA" id="ARBA00004651"/>
    </source>
</evidence>